<dbReference type="InterPro" id="IPR015915">
    <property type="entry name" value="Kelch-typ_b-propeller"/>
</dbReference>
<proteinExistence type="predicted"/>
<dbReference type="SUPFAM" id="SSF50965">
    <property type="entry name" value="Galactose oxidase, central domain"/>
    <property type="match status" value="1"/>
</dbReference>
<evidence type="ECO:0000313" key="2">
    <source>
        <dbReference type="Proteomes" id="UP001162131"/>
    </source>
</evidence>
<protein>
    <submittedName>
        <fullName evidence="1">Uncharacterized protein</fullName>
    </submittedName>
</protein>
<reference evidence="1" key="1">
    <citation type="submission" date="2021-09" db="EMBL/GenBank/DDBJ databases">
        <authorList>
            <consortium name="AG Swart"/>
            <person name="Singh M."/>
            <person name="Singh A."/>
            <person name="Seah K."/>
            <person name="Emmerich C."/>
        </authorList>
    </citation>
    <scope>NUCLEOTIDE SEQUENCE</scope>
    <source>
        <strain evidence="1">ATCC30299</strain>
    </source>
</reference>
<organism evidence="1 2">
    <name type="scientific">Blepharisma stoltei</name>
    <dbReference type="NCBI Taxonomy" id="1481888"/>
    <lineage>
        <taxon>Eukaryota</taxon>
        <taxon>Sar</taxon>
        <taxon>Alveolata</taxon>
        <taxon>Ciliophora</taxon>
        <taxon>Postciliodesmatophora</taxon>
        <taxon>Heterotrichea</taxon>
        <taxon>Heterotrichida</taxon>
        <taxon>Blepharismidae</taxon>
        <taxon>Blepharisma</taxon>
    </lineage>
</organism>
<gene>
    <name evidence="1" type="ORF">BSTOLATCC_MIC13257</name>
</gene>
<accession>A0AAU9J496</accession>
<sequence>MLSCRCFKENCYNKPAGKCKCERNVLFFIEHAPEHFQKPCNRSHQWLSPDIKPADEISQPIIIKLIELKKDIEGYRNKIISEANEVINNFKTTFGEYLDQINNIEKRWSKIIEGLMSGEKSLDDSAEDDMENVFKLYAERAPRWDSKQYCLDYSEIYAAISKTYEIPFKEAIEDTIKSSELSFFMSNSQNFTTINLDSFKITSTVTLPVQERIHPYTSSCMLPNKSYFYFGNPNTNSGLTFTIDKNYNVKQLQKSKPGSYIDSVFYENFMYLIGGDTNMAERYDFVQNQWESLAPVPQGLNFDFSCSFYLKIQFL</sequence>
<dbReference type="InterPro" id="IPR011043">
    <property type="entry name" value="Gal_Oxase/kelch_b-propeller"/>
</dbReference>
<comment type="caution">
    <text evidence="1">The sequence shown here is derived from an EMBL/GenBank/DDBJ whole genome shotgun (WGS) entry which is preliminary data.</text>
</comment>
<name>A0AAU9J496_9CILI</name>
<dbReference type="Gene3D" id="2.120.10.80">
    <property type="entry name" value="Kelch-type beta propeller"/>
    <property type="match status" value="1"/>
</dbReference>
<evidence type="ECO:0000313" key="1">
    <source>
        <dbReference type="EMBL" id="CAG9315489.1"/>
    </source>
</evidence>
<dbReference type="Proteomes" id="UP001162131">
    <property type="component" value="Unassembled WGS sequence"/>
</dbReference>
<keyword evidence="2" id="KW-1185">Reference proteome</keyword>
<dbReference type="EMBL" id="CAJZBQ010000013">
    <property type="protein sequence ID" value="CAG9315489.1"/>
    <property type="molecule type" value="Genomic_DNA"/>
</dbReference>
<dbReference type="AlphaFoldDB" id="A0AAU9J496"/>